<protein>
    <recommendedName>
        <fullName evidence="1">TaqI-like C-terminal specificity domain-containing protein</fullName>
    </recommendedName>
</protein>
<dbReference type="Pfam" id="PF12950">
    <property type="entry name" value="TaqI_C"/>
    <property type="match status" value="1"/>
</dbReference>
<gene>
    <name evidence="2" type="ORF">CTM50_02145</name>
</gene>
<feature type="domain" description="TaqI-like C-terminal specificity" evidence="1">
    <location>
        <begin position="31"/>
        <end position="116"/>
    </location>
</feature>
<dbReference type="InterPro" id="IPR025931">
    <property type="entry name" value="TaqI_C"/>
</dbReference>
<organism evidence="2 3">
    <name type="scientific">Prevotella intermedia</name>
    <dbReference type="NCBI Taxonomy" id="28131"/>
    <lineage>
        <taxon>Bacteria</taxon>
        <taxon>Pseudomonadati</taxon>
        <taxon>Bacteroidota</taxon>
        <taxon>Bacteroidia</taxon>
        <taxon>Bacteroidales</taxon>
        <taxon>Prevotellaceae</taxon>
        <taxon>Prevotella</taxon>
    </lineage>
</organism>
<accession>A0A2D3N960</accession>
<sequence length="171" mass="19844">MHFIYFYNELICRRFDIDGQWFQFGRRQGLSYGNIPKIVAPEISLGGNYAFDVSGRFYSTTTIYGYIMKESCNVSYETLMAILNSKLCWWFISNTGTVLAQGYYRYKPAYLKPLPIPQISKETDSEIKSLVAGLAKQDASNRRFLERKIDIAIYNLYSINDDDIELINRTC</sequence>
<name>A0A2D3N960_PREIN</name>
<dbReference type="Proteomes" id="UP000229323">
    <property type="component" value="Chromosome"/>
</dbReference>
<proteinExistence type="predicted"/>
<evidence type="ECO:0000313" key="2">
    <source>
        <dbReference type="EMBL" id="ATV51971.1"/>
    </source>
</evidence>
<evidence type="ECO:0000313" key="3">
    <source>
        <dbReference type="Proteomes" id="UP000229323"/>
    </source>
</evidence>
<dbReference type="AlphaFoldDB" id="A0A2D3N960"/>
<evidence type="ECO:0000259" key="1">
    <source>
        <dbReference type="Pfam" id="PF12950"/>
    </source>
</evidence>
<reference evidence="2 3" key="1">
    <citation type="submission" date="2017-11" db="EMBL/GenBank/DDBJ databases">
        <title>Genome sequencing of Prevotella intermedia KCOM 2033.</title>
        <authorList>
            <person name="Kook J.-K."/>
            <person name="Park S.-N."/>
            <person name="Lim Y.K."/>
        </authorList>
    </citation>
    <scope>NUCLEOTIDE SEQUENCE [LARGE SCALE GENOMIC DNA]</scope>
    <source>
        <strain evidence="2 3">KCOM 2033</strain>
    </source>
</reference>
<dbReference type="EMBL" id="CP024696">
    <property type="protein sequence ID" value="ATV51971.1"/>
    <property type="molecule type" value="Genomic_DNA"/>
</dbReference>